<dbReference type="eggNOG" id="COG0845">
    <property type="taxonomic scope" value="Bacteria"/>
</dbReference>
<evidence type="ECO:0000259" key="6">
    <source>
        <dbReference type="Pfam" id="PF25989"/>
    </source>
</evidence>
<dbReference type="EMBL" id="APAT01000015">
    <property type="protein sequence ID" value="EMP55720.1"/>
    <property type="molecule type" value="Genomic_DNA"/>
</dbReference>
<dbReference type="PATRIC" id="fig|1288826.3.peg.1487"/>
<gene>
    <name evidence="7" type="ORF">MSNKSG1_07613</name>
</gene>
<dbReference type="PANTHER" id="PTHR32347">
    <property type="entry name" value="EFFLUX SYSTEM COMPONENT YKNX-RELATED"/>
    <property type="match status" value="1"/>
</dbReference>
<dbReference type="Gene3D" id="2.40.420.20">
    <property type="match status" value="1"/>
</dbReference>
<sequence length="405" mass="43689">MDKVRHAVGKWLFWIVCGVLAAGALFLTFRPDPVWVDLAVAQRGPLEVTVTEEGKTRVRDRYVISTPVSGYLRRVTLEVGDAIKMGDVVAEIDPMPTAVLDARSRAEAQAKVESAASALKSARQQVSAAEAEARMARQEFARLQSLTDRGSTGFVSGEQLDQARASADHAEAMLRSARFEEEVMAHELAAARTRLDVSAARMNGNDSGDRVTVNSPVNGAVLSVARESEGVIQAGDPILEVGDPAALEVVVDVLSFDAVKLKPGMPVRFDGWGGVTLRGAVRRVEPVGFEDISALGVEEQRVQVVADILSPFEDWQSLGDGYRVDASFILWSGDDVLTVPSSAIFDYAGESHVFLARGDTVVRTPVRTGRSNGLDTQILEGLSAGDQVVRHPDRQLEDGTSIRVR</sequence>
<feature type="domain" description="Multidrug resistance protein MdtA-like alpha-helical hairpin" evidence="5">
    <location>
        <begin position="119"/>
        <end position="177"/>
    </location>
</feature>
<evidence type="ECO:0000256" key="1">
    <source>
        <dbReference type="ARBA" id="ARBA00004196"/>
    </source>
</evidence>
<dbReference type="Proteomes" id="UP000011960">
    <property type="component" value="Unassembled WGS sequence"/>
</dbReference>
<name>M7CU63_9GAMM</name>
<keyword evidence="4" id="KW-1133">Transmembrane helix</keyword>
<evidence type="ECO:0000256" key="4">
    <source>
        <dbReference type="SAM" id="Phobius"/>
    </source>
</evidence>
<dbReference type="GO" id="GO:0030313">
    <property type="term" value="C:cell envelope"/>
    <property type="evidence" value="ECO:0007669"/>
    <property type="project" value="UniProtKB-SubCell"/>
</dbReference>
<dbReference type="AlphaFoldDB" id="M7CU63"/>
<proteinExistence type="predicted"/>
<evidence type="ECO:0000313" key="8">
    <source>
        <dbReference type="Proteomes" id="UP000011960"/>
    </source>
</evidence>
<protein>
    <submittedName>
        <fullName evidence="7">RND family efflux transporter MFP subunit</fullName>
    </submittedName>
</protein>
<keyword evidence="8" id="KW-1185">Reference proteome</keyword>
<dbReference type="STRING" id="1288826.MSNKSG1_07613"/>
<dbReference type="InterPro" id="IPR058637">
    <property type="entry name" value="YknX-like_C"/>
</dbReference>
<feature type="transmembrane region" description="Helical" evidence="4">
    <location>
        <begin position="12"/>
        <end position="29"/>
    </location>
</feature>
<reference evidence="7 8" key="1">
    <citation type="journal article" date="2013" name="Genome Announc.">
        <title>Genome Sequence of Hydrothermal Arsenic-Respiring Bacterium Marinobacter santoriniensis NKSG1T.</title>
        <authorList>
            <person name="Handley K.M."/>
            <person name="Upton M."/>
            <person name="Beatson S.A."/>
            <person name="Hery M."/>
            <person name="Lloyd J.R."/>
        </authorList>
    </citation>
    <scope>NUCLEOTIDE SEQUENCE [LARGE SCALE GENOMIC DNA]</scope>
    <source>
        <strain evidence="7 8">NKSG1</strain>
    </source>
</reference>
<comment type="subcellular location">
    <subcellularLocation>
        <location evidence="1">Cell envelope</location>
    </subcellularLocation>
</comment>
<dbReference type="InterPro" id="IPR050465">
    <property type="entry name" value="UPF0194_transport"/>
</dbReference>
<evidence type="ECO:0000259" key="5">
    <source>
        <dbReference type="Pfam" id="PF25876"/>
    </source>
</evidence>
<dbReference type="SUPFAM" id="SSF111369">
    <property type="entry name" value="HlyD-like secretion proteins"/>
    <property type="match status" value="1"/>
</dbReference>
<dbReference type="Gene3D" id="2.40.50.100">
    <property type="match status" value="1"/>
</dbReference>
<keyword evidence="4" id="KW-0812">Transmembrane</keyword>
<evidence type="ECO:0000256" key="3">
    <source>
        <dbReference type="SAM" id="Coils"/>
    </source>
</evidence>
<dbReference type="InterPro" id="IPR058624">
    <property type="entry name" value="MdtA-like_HH"/>
</dbReference>
<dbReference type="Gene3D" id="1.10.287.470">
    <property type="entry name" value="Helix hairpin bin"/>
    <property type="match status" value="1"/>
</dbReference>
<evidence type="ECO:0000256" key="2">
    <source>
        <dbReference type="ARBA" id="ARBA00023054"/>
    </source>
</evidence>
<feature type="domain" description="YknX-like C-terminal permuted SH3-like" evidence="6">
    <location>
        <begin position="336"/>
        <end position="404"/>
    </location>
</feature>
<dbReference type="Pfam" id="PF25876">
    <property type="entry name" value="HH_MFP_RND"/>
    <property type="match status" value="1"/>
</dbReference>
<feature type="coiled-coil region" evidence="3">
    <location>
        <begin position="105"/>
        <end position="146"/>
    </location>
</feature>
<keyword evidence="4" id="KW-0472">Membrane</keyword>
<dbReference type="RefSeq" id="WP_008938666.1">
    <property type="nucleotide sequence ID" value="NZ_APAT01000015.1"/>
</dbReference>
<dbReference type="OrthoDB" id="9791520at2"/>
<dbReference type="Pfam" id="PF25989">
    <property type="entry name" value="YknX_C"/>
    <property type="match status" value="1"/>
</dbReference>
<organism evidence="7 8">
    <name type="scientific">Marinobacter santoriniensis NKSG1</name>
    <dbReference type="NCBI Taxonomy" id="1288826"/>
    <lineage>
        <taxon>Bacteria</taxon>
        <taxon>Pseudomonadati</taxon>
        <taxon>Pseudomonadota</taxon>
        <taxon>Gammaproteobacteria</taxon>
        <taxon>Pseudomonadales</taxon>
        <taxon>Marinobacteraceae</taxon>
        <taxon>Marinobacter</taxon>
    </lineage>
</organism>
<keyword evidence="2 3" id="KW-0175">Coiled coil</keyword>
<dbReference type="PANTHER" id="PTHR32347:SF29">
    <property type="entry name" value="UPF0194 MEMBRANE PROTEIN YBHG"/>
    <property type="match status" value="1"/>
</dbReference>
<accession>M7CU63</accession>
<comment type="caution">
    <text evidence="7">The sequence shown here is derived from an EMBL/GenBank/DDBJ whole genome shotgun (WGS) entry which is preliminary data.</text>
</comment>
<evidence type="ECO:0000313" key="7">
    <source>
        <dbReference type="EMBL" id="EMP55720.1"/>
    </source>
</evidence>